<reference evidence="1 2" key="1">
    <citation type="submission" date="2019-09" db="EMBL/GenBank/DDBJ databases">
        <title>Whole-genome sequence of the purple sulfur bacterium Thiohalocapsa marina DSM 19078.</title>
        <authorList>
            <person name="Kyndt J.A."/>
            <person name="Meyer T.E."/>
        </authorList>
    </citation>
    <scope>NUCLEOTIDE SEQUENCE [LARGE SCALE GENOMIC DNA]</scope>
    <source>
        <strain evidence="1 2">DSM 19078</strain>
    </source>
</reference>
<sequence length="266" mass="28951">MTTVFRNPPLIEMIAELRWSGRAQAGIPVIPPGANGPAEDMFLQWTARMGALGYEHVERLVPPGFPLPLDAPTLRVKQKSGAPQNTLFQLGPRLFTANATPPYLSWTEFAPTARKGVEALLAVRPEPEATAPVQVALRYIDAFREPLLDGQTPMRFLRTTLGVAVGIPPAITRHAKPTAEPGTLVQLSVPLADGTMRIQFAEGLAGDEAALIMDMRVSQTESVEPDAEAIMRALGRARSITHAVFMELSVPIADLMQPQAYEQEEK</sequence>
<proteinExistence type="predicted"/>
<dbReference type="AlphaFoldDB" id="A0A5M8FIX0"/>
<name>A0A5M8FIX0_9GAMM</name>
<accession>A0A5M8FIX0</accession>
<gene>
    <name evidence="1" type="ORF">F2Q65_14060</name>
</gene>
<evidence type="ECO:0000313" key="1">
    <source>
        <dbReference type="EMBL" id="KAA6183930.1"/>
    </source>
</evidence>
<comment type="caution">
    <text evidence="1">The sequence shown here is derived from an EMBL/GenBank/DDBJ whole genome shotgun (WGS) entry which is preliminary data.</text>
</comment>
<dbReference type="Proteomes" id="UP000322981">
    <property type="component" value="Unassembled WGS sequence"/>
</dbReference>
<keyword evidence="2" id="KW-1185">Reference proteome</keyword>
<dbReference type="OrthoDB" id="148859at2"/>
<evidence type="ECO:0000313" key="2">
    <source>
        <dbReference type="Proteomes" id="UP000322981"/>
    </source>
</evidence>
<organism evidence="1 2">
    <name type="scientific">Thiohalocapsa marina</name>
    <dbReference type="NCBI Taxonomy" id="424902"/>
    <lineage>
        <taxon>Bacteria</taxon>
        <taxon>Pseudomonadati</taxon>
        <taxon>Pseudomonadota</taxon>
        <taxon>Gammaproteobacteria</taxon>
        <taxon>Chromatiales</taxon>
        <taxon>Chromatiaceae</taxon>
        <taxon>Thiohalocapsa</taxon>
    </lineage>
</organism>
<dbReference type="NCBIfam" id="TIGR04255">
    <property type="entry name" value="sporadTIGR04255"/>
    <property type="match status" value="1"/>
</dbReference>
<dbReference type="EMBL" id="VWXX01000026">
    <property type="protein sequence ID" value="KAA6183930.1"/>
    <property type="molecule type" value="Genomic_DNA"/>
</dbReference>
<protein>
    <submittedName>
        <fullName evidence="1">TIGR04255 family protein</fullName>
    </submittedName>
</protein>
<dbReference type="RefSeq" id="WP_150094041.1">
    <property type="nucleotide sequence ID" value="NZ_VWXX01000026.1"/>
</dbReference>
<dbReference type="InterPro" id="IPR026349">
    <property type="entry name" value="CHP04255"/>
</dbReference>